<name>A0A2T1GFX5_9CYAN</name>
<dbReference type="AlphaFoldDB" id="A0A2T1GFX5"/>
<protein>
    <submittedName>
        <fullName evidence="1">Uncharacterized protein</fullName>
    </submittedName>
</protein>
<organism evidence="1 2">
    <name type="scientific">Chamaesiphon polymorphus CCALA 037</name>
    <dbReference type="NCBI Taxonomy" id="2107692"/>
    <lineage>
        <taxon>Bacteria</taxon>
        <taxon>Bacillati</taxon>
        <taxon>Cyanobacteriota</taxon>
        <taxon>Cyanophyceae</taxon>
        <taxon>Gomontiellales</taxon>
        <taxon>Chamaesiphonaceae</taxon>
        <taxon>Chamaesiphon</taxon>
    </lineage>
</organism>
<evidence type="ECO:0000313" key="1">
    <source>
        <dbReference type="EMBL" id="PSB56470.1"/>
    </source>
</evidence>
<comment type="caution">
    <text evidence="1">The sequence shown here is derived from an EMBL/GenBank/DDBJ whole genome shotgun (WGS) entry which is preliminary data.</text>
</comment>
<gene>
    <name evidence="1" type="ORF">C7B77_11795</name>
</gene>
<keyword evidence="2" id="KW-1185">Reference proteome</keyword>
<dbReference type="Proteomes" id="UP000238937">
    <property type="component" value="Unassembled WGS sequence"/>
</dbReference>
<sequence>MDPITITLVSWFVGALTGATVTAFWDDIKSWFVSAIKSILDSINRAVEITSDATTYLLKEGGRFYKRVEVYVRNINTEKTVVKYQVEEVSSVPKEIEDQFKNKTKLKISTYST</sequence>
<accession>A0A2T1GFX5</accession>
<reference evidence="1 2" key="1">
    <citation type="submission" date="2018-03" db="EMBL/GenBank/DDBJ databases">
        <title>The ancient ancestry and fast evolution of plastids.</title>
        <authorList>
            <person name="Moore K.R."/>
            <person name="Magnabosco C."/>
            <person name="Momper L."/>
            <person name="Gold D.A."/>
            <person name="Bosak T."/>
            <person name="Fournier G.P."/>
        </authorList>
    </citation>
    <scope>NUCLEOTIDE SEQUENCE [LARGE SCALE GENOMIC DNA]</scope>
    <source>
        <strain evidence="1 2">CCALA 037</strain>
    </source>
</reference>
<proteinExistence type="predicted"/>
<dbReference type="OrthoDB" id="583202at2"/>
<evidence type="ECO:0000313" key="2">
    <source>
        <dbReference type="Proteomes" id="UP000238937"/>
    </source>
</evidence>
<dbReference type="RefSeq" id="WP_106304541.1">
    <property type="nucleotide sequence ID" value="NZ_PVWO01000124.1"/>
</dbReference>
<dbReference type="EMBL" id="PVWO01000124">
    <property type="protein sequence ID" value="PSB56470.1"/>
    <property type="molecule type" value="Genomic_DNA"/>
</dbReference>